<feature type="region of interest" description="Disordered" evidence="1">
    <location>
        <begin position="52"/>
        <end position="78"/>
    </location>
</feature>
<dbReference type="Proteomes" id="UP000254937">
    <property type="component" value="Unassembled WGS sequence"/>
</dbReference>
<sequence length="171" mass="19121">MEADGGWGVMDDLLSQRTALQCADPASQQPAPRYREAPMGLFLAQRTARKGPADAWDYSSDGQRRRRPVEANRPGGPRSFQDSLGFAGYSLLSQPFIPIHFIHPSIFLFGFLTLQSLVPFLFCFTPSGLTAIEFGSSCCCVGRMRTRFPFGTRQKVLSLFAFPFLLFRLRS</sequence>
<dbReference type="EMBL" id="KZ851844">
    <property type="protein sequence ID" value="RDK47806.1"/>
    <property type="molecule type" value="Genomic_DNA"/>
</dbReference>
<organism evidence="2 3">
    <name type="scientific">Aspergillus phoenicis ATCC 13157</name>
    <dbReference type="NCBI Taxonomy" id="1353007"/>
    <lineage>
        <taxon>Eukaryota</taxon>
        <taxon>Fungi</taxon>
        <taxon>Dikarya</taxon>
        <taxon>Ascomycota</taxon>
        <taxon>Pezizomycotina</taxon>
        <taxon>Eurotiomycetes</taxon>
        <taxon>Eurotiomycetidae</taxon>
        <taxon>Eurotiales</taxon>
        <taxon>Aspergillaceae</taxon>
        <taxon>Aspergillus</taxon>
    </lineage>
</organism>
<gene>
    <name evidence="2" type="ORF">M752DRAFT_5570</name>
</gene>
<evidence type="ECO:0000313" key="2">
    <source>
        <dbReference type="EMBL" id="RDK47806.1"/>
    </source>
</evidence>
<protein>
    <submittedName>
        <fullName evidence="2">Uncharacterized protein</fullName>
    </submittedName>
</protein>
<evidence type="ECO:0000256" key="1">
    <source>
        <dbReference type="SAM" id="MobiDB-lite"/>
    </source>
</evidence>
<keyword evidence="3" id="KW-1185">Reference proteome</keyword>
<proteinExistence type="predicted"/>
<name>A0A370Q039_ASPPH</name>
<evidence type="ECO:0000313" key="3">
    <source>
        <dbReference type="Proteomes" id="UP000254937"/>
    </source>
</evidence>
<reference evidence="2 3" key="1">
    <citation type="submission" date="2018-07" db="EMBL/GenBank/DDBJ databases">
        <title>Section-level genome sequencing of Aspergillus section Nigri to investigate inter- and intra-species variation.</title>
        <authorList>
            <consortium name="DOE Joint Genome Institute"/>
            <person name="Vesth T.C."/>
            <person name="Nybo J.L."/>
            <person name="Theobald S."/>
            <person name="Frisvad J.C."/>
            <person name="Larsen T.O."/>
            <person name="Nielsen K.F."/>
            <person name="Hoof J.B."/>
            <person name="Brandl J."/>
            <person name="Salamov A."/>
            <person name="Riley R."/>
            <person name="Gladden J.M."/>
            <person name="Phatale P."/>
            <person name="Nielsen M.T."/>
            <person name="Lyhne E.K."/>
            <person name="Kogle M.E."/>
            <person name="Strasser K."/>
            <person name="McDonnell E."/>
            <person name="Barry K."/>
            <person name="Clum A."/>
            <person name="Chen C."/>
            <person name="Nolan M."/>
            <person name="Sandor L."/>
            <person name="Kuo A."/>
            <person name="Lipzen A."/>
            <person name="Hainaut M."/>
            <person name="Drula E."/>
            <person name="Tsang A."/>
            <person name="Magnuson J.K."/>
            <person name="Henrissat B."/>
            <person name="Wiebenga A."/>
            <person name="Simmons B.A."/>
            <person name="Makela M.R."/>
            <person name="De vries R.P."/>
            <person name="Grigoriev I.V."/>
            <person name="Mortensen U.H."/>
            <person name="Baker S.E."/>
            <person name="Andersen M.R."/>
        </authorList>
    </citation>
    <scope>NUCLEOTIDE SEQUENCE [LARGE SCALE GENOMIC DNA]</scope>
    <source>
        <strain evidence="2 3">ATCC 13157</strain>
    </source>
</reference>
<accession>A0A370Q039</accession>
<dbReference type="AlphaFoldDB" id="A0A370Q039"/>